<gene>
    <name evidence="1" type="ORF">LEP1GSC081_1254</name>
</gene>
<proteinExistence type="predicted"/>
<evidence type="ECO:0000313" key="1">
    <source>
        <dbReference type="EMBL" id="EKO15457.1"/>
    </source>
</evidence>
<organism evidence="1 2">
    <name type="scientific">Leptospira kirschneri str. H1</name>
    <dbReference type="NCBI Taxonomy" id="1049966"/>
    <lineage>
        <taxon>Bacteria</taxon>
        <taxon>Pseudomonadati</taxon>
        <taxon>Spirochaetota</taxon>
        <taxon>Spirochaetia</taxon>
        <taxon>Leptospirales</taxon>
        <taxon>Leptospiraceae</taxon>
        <taxon>Leptospira</taxon>
    </lineage>
</organism>
<dbReference type="EMBL" id="AHMY02000047">
    <property type="protein sequence ID" value="EKO15457.1"/>
    <property type="molecule type" value="Genomic_DNA"/>
</dbReference>
<dbReference type="Proteomes" id="UP000006253">
    <property type="component" value="Unassembled WGS sequence"/>
</dbReference>
<comment type="caution">
    <text evidence="1">The sequence shown here is derived from an EMBL/GenBank/DDBJ whole genome shotgun (WGS) entry which is preliminary data.</text>
</comment>
<sequence>MYHLYNRGDDNGVFDVLRSIQQLTSGFQSEPKIKLVEQVLIHPGAIIP</sequence>
<evidence type="ECO:0000313" key="2">
    <source>
        <dbReference type="Proteomes" id="UP000006253"/>
    </source>
</evidence>
<reference evidence="1 2" key="1">
    <citation type="submission" date="2012-10" db="EMBL/GenBank/DDBJ databases">
        <authorList>
            <person name="Harkins D.M."/>
            <person name="Durkin A.S."/>
            <person name="Brinkac L.M."/>
            <person name="Selengut J.D."/>
            <person name="Sanka R."/>
            <person name="DePew J."/>
            <person name="Purushe J."/>
            <person name="Peacock S.J."/>
            <person name="Thaipadungpanit J."/>
            <person name="Wuthiekanun V.W."/>
            <person name="Day N.P."/>
            <person name="Vinetz J.M."/>
            <person name="Sutton G.G."/>
            <person name="Nelson W.C."/>
            <person name="Fouts D.E."/>
        </authorList>
    </citation>
    <scope>NUCLEOTIDE SEQUENCE [LARGE SCALE GENOMIC DNA]</scope>
    <source>
        <strain evidence="1 2">H1</strain>
    </source>
</reference>
<accession>A0A0E2BE48</accession>
<protein>
    <submittedName>
        <fullName evidence="1">Uncharacterized protein</fullName>
    </submittedName>
</protein>
<dbReference type="AlphaFoldDB" id="A0A0E2BE48"/>
<name>A0A0E2BE48_9LEPT</name>